<feature type="signal peptide" evidence="1">
    <location>
        <begin position="1"/>
        <end position="25"/>
    </location>
</feature>
<accession>A0ABQ8YFJ5</accession>
<proteinExistence type="predicted"/>
<evidence type="ECO:0000313" key="2">
    <source>
        <dbReference type="EMBL" id="KAJ6243342.1"/>
    </source>
</evidence>
<organism evidence="2 3">
    <name type="scientific">Anaeramoeba flamelloides</name>
    <dbReference type="NCBI Taxonomy" id="1746091"/>
    <lineage>
        <taxon>Eukaryota</taxon>
        <taxon>Metamonada</taxon>
        <taxon>Anaeramoebidae</taxon>
        <taxon>Anaeramoeba</taxon>
    </lineage>
</organism>
<sequence>MPAWPGHWPPAWPGLACLACTTCLAWPAACWLQRTCLPANCLHTACPAWPGRLCLAWPGLAWPGLPA</sequence>
<evidence type="ECO:0000256" key="1">
    <source>
        <dbReference type="SAM" id="SignalP"/>
    </source>
</evidence>
<name>A0ABQ8YFJ5_9EUKA</name>
<protein>
    <submittedName>
        <fullName evidence="2">Uncharacterized protein</fullName>
    </submittedName>
</protein>
<gene>
    <name evidence="2" type="ORF">M0813_22262</name>
</gene>
<dbReference type="Proteomes" id="UP001150062">
    <property type="component" value="Unassembled WGS sequence"/>
</dbReference>
<comment type="caution">
    <text evidence="2">The sequence shown here is derived from an EMBL/GenBank/DDBJ whole genome shotgun (WGS) entry which is preliminary data.</text>
</comment>
<reference evidence="2" key="1">
    <citation type="submission" date="2022-08" db="EMBL/GenBank/DDBJ databases">
        <title>Novel sulfate-reducing endosymbionts in the free-living metamonad Anaeramoeba.</title>
        <authorList>
            <person name="Jerlstrom-Hultqvist J."/>
            <person name="Cepicka I."/>
            <person name="Gallot-Lavallee L."/>
            <person name="Salas-Leiva D."/>
            <person name="Curtis B.A."/>
            <person name="Zahonova K."/>
            <person name="Pipaliya S."/>
            <person name="Dacks J."/>
            <person name="Roger A.J."/>
        </authorList>
    </citation>
    <scope>NUCLEOTIDE SEQUENCE</scope>
    <source>
        <strain evidence="2">Schooner1</strain>
    </source>
</reference>
<keyword evidence="1" id="KW-0732">Signal</keyword>
<keyword evidence="3" id="KW-1185">Reference proteome</keyword>
<evidence type="ECO:0000313" key="3">
    <source>
        <dbReference type="Proteomes" id="UP001150062"/>
    </source>
</evidence>
<dbReference type="EMBL" id="JAOAOG010000169">
    <property type="protein sequence ID" value="KAJ6243342.1"/>
    <property type="molecule type" value="Genomic_DNA"/>
</dbReference>
<feature type="chain" id="PRO_5045122131" evidence="1">
    <location>
        <begin position="26"/>
        <end position="67"/>
    </location>
</feature>